<sequence>MTIPEGTRVYTKTAIDHSGDILILEIGSNGGWENDYKTLILQYDAMIQEFGCKYYIVVGDTDDPGTSIGDLSQGETDANGNYIGTGDTSWEAALRLAYGDHFINMRTYLIENGLKDTGIMPTKDDLENYKRGNISKKLRSDWTHLNCMGYYSKGKGIYLKGVELGYWS</sequence>
<evidence type="ECO:0000313" key="2">
    <source>
        <dbReference type="Proteomes" id="UP000628463"/>
    </source>
</evidence>
<dbReference type="EMBL" id="JACOPD010000007">
    <property type="protein sequence ID" value="MBC5681412.1"/>
    <property type="molecule type" value="Genomic_DNA"/>
</dbReference>
<gene>
    <name evidence="1" type="ORF">H8S01_10625</name>
</gene>
<accession>A0ABR7G1V1</accession>
<keyword evidence="2" id="KW-1185">Reference proteome</keyword>
<protein>
    <recommendedName>
        <fullName evidence="3">SGNH/GDSL hydrolase family protein</fullName>
    </recommendedName>
</protein>
<evidence type="ECO:0008006" key="3">
    <source>
        <dbReference type="Google" id="ProtNLM"/>
    </source>
</evidence>
<reference evidence="1 2" key="1">
    <citation type="submission" date="2020-08" db="EMBL/GenBank/DDBJ databases">
        <title>Genome public.</title>
        <authorList>
            <person name="Liu C."/>
            <person name="Sun Q."/>
        </authorList>
    </citation>
    <scope>NUCLEOTIDE SEQUENCE [LARGE SCALE GENOMIC DNA]</scope>
    <source>
        <strain evidence="1 2">NSJ-43</strain>
    </source>
</reference>
<comment type="caution">
    <text evidence="1">The sequence shown here is derived from an EMBL/GenBank/DDBJ whole genome shotgun (WGS) entry which is preliminary data.</text>
</comment>
<evidence type="ECO:0000313" key="1">
    <source>
        <dbReference type="EMBL" id="MBC5681412.1"/>
    </source>
</evidence>
<proteinExistence type="predicted"/>
<organism evidence="1 2">
    <name type="scientific">Lachnospira hominis</name>
    <name type="common">ex Liu et al. 2021</name>
    <dbReference type="NCBI Taxonomy" id="2763051"/>
    <lineage>
        <taxon>Bacteria</taxon>
        <taxon>Bacillati</taxon>
        <taxon>Bacillota</taxon>
        <taxon>Clostridia</taxon>
        <taxon>Lachnospirales</taxon>
        <taxon>Lachnospiraceae</taxon>
        <taxon>Lachnospira</taxon>
    </lineage>
</organism>
<dbReference type="Proteomes" id="UP000628463">
    <property type="component" value="Unassembled WGS sequence"/>
</dbReference>
<name>A0ABR7G1V1_9FIRM</name>